<evidence type="ECO:0000313" key="2">
    <source>
        <dbReference type="EMBL" id="OJF10281.1"/>
    </source>
</evidence>
<accession>A0A1K0FBS8</accession>
<dbReference type="PANTHER" id="PTHR32305:SF17">
    <property type="entry name" value="TRNA NUCLEASE WAPA"/>
    <property type="match status" value="1"/>
</dbReference>
<dbReference type="InterPro" id="IPR006530">
    <property type="entry name" value="YD"/>
</dbReference>
<organism evidence="2 3">
    <name type="scientific">Couchioplanes caeruleus subsp. caeruleus</name>
    <dbReference type="NCBI Taxonomy" id="56427"/>
    <lineage>
        <taxon>Bacteria</taxon>
        <taxon>Bacillati</taxon>
        <taxon>Actinomycetota</taxon>
        <taxon>Actinomycetes</taxon>
        <taxon>Micromonosporales</taxon>
        <taxon>Micromonosporaceae</taxon>
        <taxon>Couchioplanes</taxon>
    </lineage>
</organism>
<feature type="region of interest" description="Disordered" evidence="1">
    <location>
        <begin position="1006"/>
        <end position="1052"/>
    </location>
</feature>
<dbReference type="EMBL" id="MEIA01000482">
    <property type="protein sequence ID" value="OJF10281.1"/>
    <property type="molecule type" value="Genomic_DNA"/>
</dbReference>
<feature type="compositionally biased region" description="Basic residues" evidence="1">
    <location>
        <begin position="1377"/>
        <end position="1388"/>
    </location>
</feature>
<feature type="compositionally biased region" description="Basic and acidic residues" evidence="1">
    <location>
        <begin position="1301"/>
        <end position="1314"/>
    </location>
</feature>
<dbReference type="Proteomes" id="UP000182486">
    <property type="component" value="Unassembled WGS sequence"/>
</dbReference>
<gene>
    <name evidence="2" type="ORF">BG844_32840</name>
</gene>
<dbReference type="InterPro" id="IPR031325">
    <property type="entry name" value="RHS_repeat"/>
</dbReference>
<protein>
    <recommendedName>
        <fullName evidence="4">RHS repeat-associated protein</fullName>
    </recommendedName>
</protein>
<dbReference type="InterPro" id="IPR050708">
    <property type="entry name" value="T6SS_VgrG/RHS"/>
</dbReference>
<proteinExistence type="predicted"/>
<dbReference type="PANTHER" id="PTHR32305">
    <property type="match status" value="1"/>
</dbReference>
<name>A0A1K0FBS8_9ACTN</name>
<keyword evidence="3" id="KW-1185">Reference proteome</keyword>
<feature type="compositionally biased region" description="Basic and acidic residues" evidence="1">
    <location>
        <begin position="1486"/>
        <end position="1497"/>
    </location>
</feature>
<dbReference type="Gene3D" id="2.180.10.10">
    <property type="entry name" value="RHS repeat-associated core"/>
    <property type="match status" value="2"/>
</dbReference>
<evidence type="ECO:0000256" key="1">
    <source>
        <dbReference type="SAM" id="MobiDB-lite"/>
    </source>
</evidence>
<comment type="caution">
    <text evidence="2">The sequence shown here is derived from an EMBL/GenBank/DDBJ whole genome shotgun (WGS) entry which is preliminary data.</text>
</comment>
<feature type="region of interest" description="Disordered" evidence="1">
    <location>
        <begin position="1482"/>
        <end position="1505"/>
    </location>
</feature>
<dbReference type="InterPro" id="IPR022385">
    <property type="entry name" value="Rhs_assc_core"/>
</dbReference>
<dbReference type="Pfam" id="PF05593">
    <property type="entry name" value="RHS_repeat"/>
    <property type="match status" value="2"/>
</dbReference>
<dbReference type="NCBIfam" id="TIGR01643">
    <property type="entry name" value="YD_repeat_2x"/>
    <property type="match status" value="2"/>
</dbReference>
<evidence type="ECO:0000313" key="3">
    <source>
        <dbReference type="Proteomes" id="UP000182486"/>
    </source>
</evidence>
<reference evidence="2 3" key="1">
    <citation type="submission" date="2016-09" db="EMBL/GenBank/DDBJ databases">
        <title>Couchioplanes caeruleus draft genome sequence.</title>
        <authorList>
            <person name="Sheehan J."/>
            <person name="Caffrey P."/>
        </authorList>
    </citation>
    <scope>NUCLEOTIDE SEQUENCE [LARGE SCALE GENOMIC DNA]</scope>
    <source>
        <strain evidence="2 3">DSM 43634</strain>
    </source>
</reference>
<feature type="region of interest" description="Disordered" evidence="1">
    <location>
        <begin position="1262"/>
        <end position="1460"/>
    </location>
</feature>
<feature type="compositionally biased region" description="Basic and acidic residues" evidence="1">
    <location>
        <begin position="1395"/>
        <end position="1406"/>
    </location>
</feature>
<dbReference type="NCBIfam" id="TIGR03696">
    <property type="entry name" value="Rhs_assc_core"/>
    <property type="match status" value="1"/>
</dbReference>
<sequence length="1505" mass="163054">MLVAGAYTPVDEWALTHSFPATNDNTDPSLWLASITRTGRTGGTQALPKVDFGGTRKPNRTDYNTSAGVPTSNKYRLTRITSETDGELQIAYGDSNCSPTSLPNPDNNSMRCFPQYYAPPNSAAGWSWWNKYRVISVTERDLVGGSHDVVHSYGYSTAGSSTSVLWHHNNGDKWGLSLPLRTWSDWRGYSNVSVTTGVAGGTRTRSEYRYFRGMHGDRTDAGETARAVSITDSHGAEWTDFGYRTGHLLEQVDYDADATTPLYKYRFHPWENQTGQRVEAAAHAQPTTTRSYFGEVAKEETFEFLPASGTWREREVEFVYDPTYGQVTKEIDRGLIGSSDDDVCTTKTYARNTNPAAWLIDYPAEELATNCADTPGPADVLSGERTYYDGSTTLGAAPTRGLDTRTDDLASYTDTTANWVTAGTATYDAHGRVLTESDALGRTSTTTYTPALGGPVTAETERNAAGHTTTSTFDIRGETLTDTDENAKVTTAAYDPLGRLTKLWLPGRTTGQTPHTQYDYAVNGTTAPSHTRTRQLGPNGNQISSYEIYDGLERPRQQQSTAPDGKRVIADVRYDARGLISAETAFYNNASGPAGTLVTFDDTAVDLQERSTYDALERPTETALWSRNAKKWATTTAYRGDRVTVTPPAGGIKTTTHLDVTGEVTRLQQHRGPGAQDAVDETKYGYDRLGHLTSITDPAGNKWTRSYDLRGRLTGGTDPDAGTLVNEYDEADQLTATTDGRGKKLWRKYDQLGRVTELRDAHATGTLRAAWTYDTLAKGELTSAVRHSGGKQYTQTVTGYTDLYDPTGTTVTIPDGHRGISGTYTTGYTYHPDGSPASLTYPAVADLPTETVTPTYTDAGDLATLSGTDTYLASATYAWHGGVTQRLLGAGGKRVRLIDDYEDSTLRRTKAQVSTERAGTADTFDEKLTERYSFDPAGNITAINEVNEGAGNTTVTQQCFQQDYLRRLTEAWTTTAATCQTSPTQAAVGGPDPYWQSFTYDLVGNRKTDTSHSPAGDTIRDYATPAAGTAQPHTLTRRETRGGGSATDYTYDPGGNLKTRTAAAGTDTFTFDAEGLLTSVATAASGTHYYTYDAGGTRLITIDPTAVTLELGHSEIRVDNTGKATGTRYYGDAIRTTTDGLTWMVSDHHGTGQLAIDAGTLTSTRRRTTPFGESRGPAPIWPDRKAFVGGTADPTGLTHLGAREYDPSTGRFISVDPLADFGDPQTLHGYAYANNNPITFTDPDGLAVYPWAGGGGGGMGSVPRISMPWNPFKGSGRGSGAKGHGSTVKKKPGKTVTPRFSRTESRDAHNEKVFGRARASSRSTPKPPRVVVRGPKSGGGKAKPKSRPKSSTKATGGKKSGGKKPPKMRPSNPPVKPKIKPKSPKGKSKPANPKAEAERARDEAGRKPNGKPNRDSPVYVGGYDKNGNVMGAGNGPRGHRNHAEDIIQDRMPGAKMTQPYAWRRNKDTGQLEWRPHTVCPRCQGRYPRELFDPRTRGESGGSWVD</sequence>
<evidence type="ECO:0008006" key="4">
    <source>
        <dbReference type="Google" id="ProtNLM"/>
    </source>
</evidence>